<evidence type="ECO:0000256" key="7">
    <source>
        <dbReference type="ARBA" id="ARBA00023163"/>
    </source>
</evidence>
<name>A0A1W6LIE4_9BURK</name>
<dbReference type="SUPFAM" id="SSF52172">
    <property type="entry name" value="CheY-like"/>
    <property type="match status" value="1"/>
</dbReference>
<evidence type="ECO:0000256" key="5">
    <source>
        <dbReference type="ARBA" id="ARBA00023015"/>
    </source>
</evidence>
<dbReference type="PROSITE" id="PS50110">
    <property type="entry name" value="RESPONSE_REGULATORY"/>
    <property type="match status" value="1"/>
</dbReference>
<keyword evidence="13" id="KW-1185">Reference proteome</keyword>
<evidence type="ECO:0000313" key="12">
    <source>
        <dbReference type="EMBL" id="ARN23988.1"/>
    </source>
</evidence>
<dbReference type="OrthoDB" id="9802426at2"/>
<dbReference type="GO" id="GO:0000976">
    <property type="term" value="F:transcription cis-regulatory region binding"/>
    <property type="evidence" value="ECO:0007669"/>
    <property type="project" value="TreeGrafter"/>
</dbReference>
<evidence type="ECO:0000256" key="3">
    <source>
        <dbReference type="ARBA" id="ARBA00022553"/>
    </source>
</evidence>
<dbReference type="Pfam" id="PF00072">
    <property type="entry name" value="Response_reg"/>
    <property type="match status" value="1"/>
</dbReference>
<dbReference type="InterPro" id="IPR001867">
    <property type="entry name" value="OmpR/PhoB-type_DNA-bd"/>
</dbReference>
<dbReference type="EMBL" id="CP015118">
    <property type="protein sequence ID" value="ARN23988.1"/>
    <property type="molecule type" value="Genomic_DNA"/>
</dbReference>
<dbReference type="GO" id="GO:0032993">
    <property type="term" value="C:protein-DNA complex"/>
    <property type="evidence" value="ECO:0007669"/>
    <property type="project" value="TreeGrafter"/>
</dbReference>
<dbReference type="Proteomes" id="UP000193427">
    <property type="component" value="Chromosome"/>
</dbReference>
<dbReference type="PANTHER" id="PTHR48111">
    <property type="entry name" value="REGULATOR OF RPOS"/>
    <property type="match status" value="1"/>
</dbReference>
<dbReference type="SMART" id="SM00862">
    <property type="entry name" value="Trans_reg_C"/>
    <property type="match status" value="1"/>
</dbReference>
<dbReference type="Gene3D" id="3.40.50.2300">
    <property type="match status" value="1"/>
</dbReference>
<dbReference type="CDD" id="cd00383">
    <property type="entry name" value="trans_reg_C"/>
    <property type="match status" value="1"/>
</dbReference>
<feature type="DNA-binding region" description="OmpR/PhoB-type" evidence="9">
    <location>
        <begin position="124"/>
        <end position="218"/>
    </location>
</feature>
<dbReference type="Gene3D" id="1.10.10.10">
    <property type="entry name" value="Winged helix-like DNA-binding domain superfamily/Winged helix DNA-binding domain"/>
    <property type="match status" value="1"/>
</dbReference>
<dbReference type="SMART" id="SM00448">
    <property type="entry name" value="REC"/>
    <property type="match status" value="1"/>
</dbReference>
<evidence type="ECO:0000256" key="1">
    <source>
        <dbReference type="ARBA" id="ARBA00004496"/>
    </source>
</evidence>
<evidence type="ECO:0000256" key="4">
    <source>
        <dbReference type="ARBA" id="ARBA00023012"/>
    </source>
</evidence>
<evidence type="ECO:0000256" key="8">
    <source>
        <dbReference type="PROSITE-ProRule" id="PRU00169"/>
    </source>
</evidence>
<keyword evidence="2" id="KW-0963">Cytoplasm</keyword>
<evidence type="ECO:0000313" key="13">
    <source>
        <dbReference type="Proteomes" id="UP000193427"/>
    </source>
</evidence>
<dbReference type="AlphaFoldDB" id="A0A1W6LIE4"/>
<evidence type="ECO:0000256" key="6">
    <source>
        <dbReference type="ARBA" id="ARBA00023125"/>
    </source>
</evidence>
<dbReference type="CDD" id="cd17624">
    <property type="entry name" value="REC_OmpR_PmrA-like"/>
    <property type="match status" value="1"/>
</dbReference>
<sequence>MQLLLVEDDAMLSSALRAGLERDGYQVDIASDAPAARLALTDHGYAAVLLDLGLPGGSGLQVLRSVRERYDTTPVLIMTARDQLSDRIAGLDAGADDYLVKPFQPDELGARLRAVLRRAFGRVAPVLTCKTVRLDPARREVTQNDQAVSLSVHEYRTLLALMERCGRVVTRQQLEEAVYGGDSTIESNTVAVYVHQLRRKLGDDLIATVHGHGYRMGDAR</sequence>
<dbReference type="InterPro" id="IPR001789">
    <property type="entry name" value="Sig_transdc_resp-reg_receiver"/>
</dbReference>
<dbReference type="InterPro" id="IPR036388">
    <property type="entry name" value="WH-like_DNA-bd_sf"/>
</dbReference>
<keyword evidence="4" id="KW-0902">Two-component regulatory system</keyword>
<dbReference type="Gene3D" id="6.10.250.690">
    <property type="match status" value="1"/>
</dbReference>
<dbReference type="RefSeq" id="WP_085754265.1">
    <property type="nucleotide sequence ID" value="NZ_BSPR01000006.1"/>
</dbReference>
<evidence type="ECO:0000256" key="9">
    <source>
        <dbReference type="PROSITE-ProRule" id="PRU01091"/>
    </source>
</evidence>
<feature type="domain" description="OmpR/PhoB-type" evidence="11">
    <location>
        <begin position="124"/>
        <end position="218"/>
    </location>
</feature>
<dbReference type="KEGG" id="rgu:A4W93_20920"/>
<feature type="domain" description="Response regulatory" evidence="10">
    <location>
        <begin position="2"/>
        <end position="116"/>
    </location>
</feature>
<dbReference type="GO" id="GO:0005829">
    <property type="term" value="C:cytosol"/>
    <property type="evidence" value="ECO:0007669"/>
    <property type="project" value="TreeGrafter"/>
</dbReference>
<keyword evidence="3 8" id="KW-0597">Phosphoprotein</keyword>
<proteinExistence type="predicted"/>
<dbReference type="InterPro" id="IPR039420">
    <property type="entry name" value="WalR-like"/>
</dbReference>
<feature type="modified residue" description="4-aspartylphosphate" evidence="8">
    <location>
        <position position="51"/>
    </location>
</feature>
<organism evidence="12 13">
    <name type="scientific">Piscinibacter gummiphilus</name>
    <dbReference type="NCBI Taxonomy" id="946333"/>
    <lineage>
        <taxon>Bacteria</taxon>
        <taxon>Pseudomonadati</taxon>
        <taxon>Pseudomonadota</taxon>
        <taxon>Betaproteobacteria</taxon>
        <taxon>Burkholderiales</taxon>
        <taxon>Sphaerotilaceae</taxon>
        <taxon>Piscinibacter</taxon>
    </lineage>
</organism>
<reference evidence="12 13" key="1">
    <citation type="submission" date="2016-04" db="EMBL/GenBank/DDBJ databases">
        <title>Complete genome sequence of natural rubber-degrading, novel Gram-negative bacterium, Rhizobacter gummiphilus strain NS21.</title>
        <authorList>
            <person name="Tabata M."/>
            <person name="Kasai D."/>
            <person name="Fukuda M."/>
        </authorList>
    </citation>
    <scope>NUCLEOTIDE SEQUENCE [LARGE SCALE GENOMIC DNA]</scope>
    <source>
        <strain evidence="12 13">NS21</strain>
    </source>
</reference>
<comment type="subcellular location">
    <subcellularLocation>
        <location evidence="1">Cytoplasm</location>
    </subcellularLocation>
</comment>
<dbReference type="GO" id="GO:0006355">
    <property type="term" value="P:regulation of DNA-templated transcription"/>
    <property type="evidence" value="ECO:0007669"/>
    <property type="project" value="InterPro"/>
</dbReference>
<keyword evidence="5" id="KW-0805">Transcription regulation</keyword>
<dbReference type="InterPro" id="IPR011006">
    <property type="entry name" value="CheY-like_superfamily"/>
</dbReference>
<dbReference type="PROSITE" id="PS51755">
    <property type="entry name" value="OMPR_PHOB"/>
    <property type="match status" value="1"/>
</dbReference>
<evidence type="ECO:0000259" key="11">
    <source>
        <dbReference type="PROSITE" id="PS51755"/>
    </source>
</evidence>
<dbReference type="GO" id="GO:0000156">
    <property type="term" value="F:phosphorelay response regulator activity"/>
    <property type="evidence" value="ECO:0007669"/>
    <property type="project" value="TreeGrafter"/>
</dbReference>
<accession>A0A1W6LIE4</accession>
<gene>
    <name evidence="12" type="ORF">A4W93_20920</name>
</gene>
<dbReference type="STRING" id="946333.A4W93_20920"/>
<dbReference type="PANTHER" id="PTHR48111:SF35">
    <property type="entry name" value="TRANSCRIPTIONAL REGULATORY PROTEIN QSEB"/>
    <property type="match status" value="1"/>
</dbReference>
<protein>
    <submittedName>
        <fullName evidence="12">DNA-binding response regulator</fullName>
    </submittedName>
</protein>
<evidence type="ECO:0000259" key="10">
    <source>
        <dbReference type="PROSITE" id="PS50110"/>
    </source>
</evidence>
<keyword evidence="6 9" id="KW-0238">DNA-binding</keyword>
<dbReference type="Pfam" id="PF00486">
    <property type="entry name" value="Trans_reg_C"/>
    <property type="match status" value="1"/>
</dbReference>
<keyword evidence="7" id="KW-0804">Transcription</keyword>
<evidence type="ECO:0000256" key="2">
    <source>
        <dbReference type="ARBA" id="ARBA00022490"/>
    </source>
</evidence>